<dbReference type="GO" id="GO:0044550">
    <property type="term" value="P:secondary metabolite biosynthetic process"/>
    <property type="evidence" value="ECO:0007669"/>
    <property type="project" value="TreeGrafter"/>
</dbReference>
<dbReference type="Pfam" id="PF21089">
    <property type="entry name" value="PKS_DH_N"/>
    <property type="match status" value="1"/>
</dbReference>
<dbReference type="GO" id="GO:0004312">
    <property type="term" value="F:fatty acid synthase activity"/>
    <property type="evidence" value="ECO:0007669"/>
    <property type="project" value="TreeGrafter"/>
</dbReference>
<organism evidence="3 4">
    <name type="scientific">Penicillium freii</name>
    <dbReference type="NCBI Taxonomy" id="48697"/>
    <lineage>
        <taxon>Eukaryota</taxon>
        <taxon>Fungi</taxon>
        <taxon>Dikarya</taxon>
        <taxon>Ascomycota</taxon>
        <taxon>Pezizomycotina</taxon>
        <taxon>Eurotiomycetes</taxon>
        <taxon>Eurotiomycetidae</taxon>
        <taxon>Eurotiales</taxon>
        <taxon>Aspergillaceae</taxon>
        <taxon>Penicillium</taxon>
    </lineage>
</organism>
<dbReference type="EMBL" id="LLXE01000446">
    <property type="protein sequence ID" value="KUM56707.1"/>
    <property type="molecule type" value="Genomic_DNA"/>
</dbReference>
<dbReference type="PROSITE" id="PS52019">
    <property type="entry name" value="PKS_MFAS_DH"/>
    <property type="match status" value="1"/>
</dbReference>
<gene>
    <name evidence="3" type="ORF">ACN42_g10501</name>
</gene>
<sequence length="738" mass="81983">MSEIGEEYSAVLQRNFIGREPVKPFFSSVTGNIETIPLDGPYWQKNLESRVLFRTAVLHVLALIENPVFLELGPHSALAGPIRQISAEVSSSAPYVSTMSRGEDCTETFLSAVGKLFELNVPIDFSTIVTGGHCLSDLPPYLWNYETEYWQESRISREWRNRAFPSHPLLGVRQLESTSLEPSWRNLLIVDKDCSWLRDHTIENSMIFPCAGYLAMVGEAMRQLSCPHTGLTMRRILISTALLLADMGSTELVTTFRPHRLTDSLQSQWWDFTISSFNGHSWVSHCTGQVMSEAGNPHTAKTDNTPLPRKLESARYYNFMDTAGLQFGPRFRRLENARCGTEQDSSTADMSSMTIGDEENYHLHPTAVDAVIQSAFFAALKGHPDTTLYRRVPTNIASLTVHQCEPSGDMKILTSATLPSHGGDLVGQAQQVLQNGKIIFHMEGLRMSPPQAAEAADKDISQYPARLTWGPHLDFLDDKHLIQPSLPRDVYTPLLDELAQLCLVYTHRLIKDVPTSVSHVEKYQAWISTQVQSLGESIDPAIAASDDESIMAKIRSLTQTMSDTPVAACAIAMQKVATNISGLLSGQTEALDILLADNTFYEMYGSMDTCDRSEFMKHLAHTKPNLNILEIGAGTGASTVQILKDLTLPGARGFASYGNYTFTDISSGFFVSAKELLKGNNNIEFRTLDISMQRKELQRCLDWGSRDCFICEVDRVKGYTIGYQLCTTCSSSQVGQHG</sequence>
<evidence type="ECO:0000313" key="3">
    <source>
        <dbReference type="EMBL" id="KUM56707.1"/>
    </source>
</evidence>
<dbReference type="GO" id="GO:0006633">
    <property type="term" value="P:fatty acid biosynthetic process"/>
    <property type="evidence" value="ECO:0007669"/>
    <property type="project" value="TreeGrafter"/>
</dbReference>
<dbReference type="InterPro" id="IPR042104">
    <property type="entry name" value="PKS_dehydratase_sf"/>
</dbReference>
<dbReference type="AlphaFoldDB" id="A0A117NKV7"/>
<protein>
    <recommendedName>
        <fullName evidence="2">PKS/mFAS DH domain-containing protein</fullName>
    </recommendedName>
</protein>
<dbReference type="PANTHER" id="PTHR43775">
    <property type="entry name" value="FATTY ACID SYNTHASE"/>
    <property type="match status" value="1"/>
</dbReference>
<dbReference type="SUPFAM" id="SSF52151">
    <property type="entry name" value="FabD/lysophospholipase-like"/>
    <property type="match status" value="1"/>
</dbReference>
<feature type="region of interest" description="C-terminal hotdog fold" evidence="1">
    <location>
        <begin position="308"/>
        <end position="456"/>
    </location>
</feature>
<keyword evidence="4" id="KW-1185">Reference proteome</keyword>
<feature type="active site" description="Proton acceptor; for dehydratase activity" evidence="1">
    <location>
        <position position="200"/>
    </location>
</feature>
<reference evidence="3 4" key="1">
    <citation type="submission" date="2015-10" db="EMBL/GenBank/DDBJ databases">
        <title>Genome sequencing of Penicillium freii.</title>
        <authorList>
            <person name="Nguyen H.D."/>
            <person name="Visagie C.M."/>
            <person name="Seifert K.A."/>
        </authorList>
    </citation>
    <scope>NUCLEOTIDE SEQUENCE [LARGE SCALE GENOMIC DNA]</scope>
    <source>
        <strain evidence="3 4">DAOM 242723</strain>
    </source>
</reference>
<dbReference type="SMART" id="SM00826">
    <property type="entry name" value="PKS_DH"/>
    <property type="match status" value="1"/>
</dbReference>
<dbReference type="Gene3D" id="3.30.70.3290">
    <property type="match status" value="1"/>
</dbReference>
<dbReference type="InterPro" id="IPR001227">
    <property type="entry name" value="Ac_transferase_dom_sf"/>
</dbReference>
<feature type="region of interest" description="N-terminal hotdog fold" evidence="1">
    <location>
        <begin position="167"/>
        <end position="297"/>
    </location>
</feature>
<name>A0A117NKV7_PENFR</name>
<comment type="caution">
    <text evidence="3">The sequence shown here is derived from an EMBL/GenBank/DDBJ whole genome shotgun (WGS) entry which is preliminary data.</text>
</comment>
<dbReference type="InterPro" id="IPR029063">
    <property type="entry name" value="SAM-dependent_MTases_sf"/>
</dbReference>
<dbReference type="STRING" id="48697.A0A117NKV7"/>
<dbReference type="InterPro" id="IPR016035">
    <property type="entry name" value="Acyl_Trfase/lysoPLipase"/>
</dbReference>
<feature type="active site" description="Proton donor; for dehydratase activity" evidence="1">
    <location>
        <position position="369"/>
    </location>
</feature>
<dbReference type="Proteomes" id="UP000055045">
    <property type="component" value="Unassembled WGS sequence"/>
</dbReference>
<dbReference type="InterPro" id="IPR049900">
    <property type="entry name" value="PKS_mFAS_DH"/>
</dbReference>
<dbReference type="InterPro" id="IPR050091">
    <property type="entry name" value="PKS_NRPS_Biosynth_Enz"/>
</dbReference>
<dbReference type="Gene3D" id="3.10.129.110">
    <property type="entry name" value="Polyketide synthase dehydratase"/>
    <property type="match status" value="1"/>
</dbReference>
<dbReference type="SUPFAM" id="SSF53335">
    <property type="entry name" value="S-adenosyl-L-methionine-dependent methyltransferases"/>
    <property type="match status" value="1"/>
</dbReference>
<dbReference type="GO" id="GO:1901336">
    <property type="term" value="P:lactone biosynthetic process"/>
    <property type="evidence" value="ECO:0007669"/>
    <property type="project" value="UniProtKB-ARBA"/>
</dbReference>
<dbReference type="InterPro" id="IPR049552">
    <property type="entry name" value="PKS_DH_N"/>
</dbReference>
<proteinExistence type="predicted"/>
<feature type="domain" description="PKS/mFAS DH" evidence="2">
    <location>
        <begin position="167"/>
        <end position="456"/>
    </location>
</feature>
<dbReference type="InterPro" id="IPR020807">
    <property type="entry name" value="PKS_DH"/>
</dbReference>
<evidence type="ECO:0000259" key="2">
    <source>
        <dbReference type="PROSITE" id="PS52019"/>
    </source>
</evidence>
<dbReference type="Gene3D" id="3.40.366.10">
    <property type="entry name" value="Malonyl-Coenzyme A Acyl Carrier Protein, domain 2"/>
    <property type="match status" value="1"/>
</dbReference>
<evidence type="ECO:0000313" key="4">
    <source>
        <dbReference type="Proteomes" id="UP000055045"/>
    </source>
</evidence>
<dbReference type="Pfam" id="PF14765">
    <property type="entry name" value="PS-DH"/>
    <property type="match status" value="1"/>
</dbReference>
<dbReference type="InterPro" id="IPR049551">
    <property type="entry name" value="PKS_DH_C"/>
</dbReference>
<accession>A0A117NKV7</accession>
<dbReference type="PANTHER" id="PTHR43775:SF28">
    <property type="entry name" value="SYNTHASE, PUTATIVE-RELATED"/>
    <property type="match status" value="1"/>
</dbReference>
<evidence type="ECO:0000256" key="1">
    <source>
        <dbReference type="PROSITE-ProRule" id="PRU01363"/>
    </source>
</evidence>
<dbReference type="Gene3D" id="3.40.50.150">
    <property type="entry name" value="Vaccinia Virus protein VP39"/>
    <property type="match status" value="1"/>
</dbReference>